<accession>A0A0X3VR55</accession>
<gene>
    <name evidence="1" type="ORF">ADL28_33010</name>
</gene>
<evidence type="ECO:0000313" key="1">
    <source>
        <dbReference type="EMBL" id="KUL47245.1"/>
    </source>
</evidence>
<comment type="caution">
    <text evidence="1">The sequence shown here is derived from an EMBL/GenBank/DDBJ whole genome shotgun (WGS) entry which is preliminary data.</text>
</comment>
<name>A0A0X3VR55_STRVO</name>
<sequence length="85" mass="8777">MECVGCAATELTAQVLQYHSVLALGGVEALMARNHWSHASAAQALDRAAHPALGVLLTMGDVERDVSVPLTVLRPSISLGGAGRS</sequence>
<organism evidence="1 2">
    <name type="scientific">Streptomyces violaceusniger</name>
    <dbReference type="NCBI Taxonomy" id="68280"/>
    <lineage>
        <taxon>Bacteria</taxon>
        <taxon>Bacillati</taxon>
        <taxon>Actinomycetota</taxon>
        <taxon>Actinomycetes</taxon>
        <taxon>Kitasatosporales</taxon>
        <taxon>Streptomycetaceae</taxon>
        <taxon>Streptomyces</taxon>
        <taxon>Streptomyces violaceusniger group</taxon>
    </lineage>
</organism>
<dbReference type="Proteomes" id="UP000053413">
    <property type="component" value="Unassembled WGS sequence"/>
</dbReference>
<dbReference type="EMBL" id="LLZJ01000388">
    <property type="protein sequence ID" value="KUL47245.1"/>
    <property type="molecule type" value="Genomic_DNA"/>
</dbReference>
<dbReference type="AlphaFoldDB" id="A0A0X3VR55"/>
<proteinExistence type="predicted"/>
<evidence type="ECO:0000313" key="2">
    <source>
        <dbReference type="Proteomes" id="UP000053413"/>
    </source>
</evidence>
<dbReference type="OrthoDB" id="7057927at2"/>
<dbReference type="RefSeq" id="WP_059147453.1">
    <property type="nucleotide sequence ID" value="NZ_LLZJ01000388.1"/>
</dbReference>
<reference evidence="2" key="1">
    <citation type="submission" date="2015-10" db="EMBL/GenBank/DDBJ databases">
        <authorList>
            <person name="Ju K.-S."/>
            <person name="Doroghazi J.R."/>
            <person name="Metcalf W.W."/>
        </authorList>
    </citation>
    <scope>NUCLEOTIDE SEQUENCE [LARGE SCALE GENOMIC DNA]</scope>
    <source>
        <strain evidence="2">NRRL F-8817</strain>
    </source>
</reference>
<protein>
    <submittedName>
        <fullName evidence="1">Uncharacterized protein</fullName>
    </submittedName>
</protein>